<evidence type="ECO:0000259" key="1">
    <source>
        <dbReference type="Pfam" id="PF07858"/>
    </source>
</evidence>
<name>A0A6J7HCR6_9ZZZZ</name>
<dbReference type="Pfam" id="PF07858">
    <property type="entry name" value="LEH"/>
    <property type="match status" value="1"/>
</dbReference>
<gene>
    <name evidence="2" type="ORF">UFOPK3564_01622</name>
</gene>
<dbReference type="SUPFAM" id="SSF54427">
    <property type="entry name" value="NTF2-like"/>
    <property type="match status" value="1"/>
</dbReference>
<proteinExistence type="predicted"/>
<sequence>MATSFEAVNHRIAADGPVVLTERTDVLQAGRLRVSFWVCGTFEVHDGRITLWRDYFDWANVTGGLLRGLVGVVVPAVRAGAPSPR</sequence>
<evidence type="ECO:0000313" key="2">
    <source>
        <dbReference type="EMBL" id="CAB4916998.1"/>
    </source>
</evidence>
<reference evidence="2" key="1">
    <citation type="submission" date="2020-05" db="EMBL/GenBank/DDBJ databases">
        <authorList>
            <person name="Chiriac C."/>
            <person name="Salcher M."/>
            <person name="Ghai R."/>
            <person name="Kavagutti S V."/>
        </authorList>
    </citation>
    <scope>NUCLEOTIDE SEQUENCE</scope>
</reference>
<accession>A0A6J7HCR6</accession>
<feature type="domain" description="Limonene-1,2-epoxide hydrolase" evidence="1">
    <location>
        <begin position="4"/>
        <end position="65"/>
    </location>
</feature>
<dbReference type="InterPro" id="IPR013100">
    <property type="entry name" value="LEH"/>
</dbReference>
<dbReference type="EMBL" id="CAFBMK010000086">
    <property type="protein sequence ID" value="CAB4916998.1"/>
    <property type="molecule type" value="Genomic_DNA"/>
</dbReference>
<dbReference type="Gene3D" id="3.10.450.50">
    <property type="match status" value="1"/>
</dbReference>
<dbReference type="AlphaFoldDB" id="A0A6J7HCR6"/>
<protein>
    <submittedName>
        <fullName evidence="2">Unannotated protein</fullName>
    </submittedName>
</protein>
<organism evidence="2">
    <name type="scientific">freshwater metagenome</name>
    <dbReference type="NCBI Taxonomy" id="449393"/>
    <lineage>
        <taxon>unclassified sequences</taxon>
        <taxon>metagenomes</taxon>
        <taxon>ecological metagenomes</taxon>
    </lineage>
</organism>
<dbReference type="InterPro" id="IPR032710">
    <property type="entry name" value="NTF2-like_dom_sf"/>
</dbReference>